<keyword evidence="2" id="KW-0808">Transferase</keyword>
<name>U4KWK7_PYROM</name>
<dbReference type="Gene3D" id="3.40.50.150">
    <property type="entry name" value="Vaccinia Virus protein VP39"/>
    <property type="match status" value="1"/>
</dbReference>
<protein>
    <submittedName>
        <fullName evidence="2">Similar to Ribosomal N-lysine methyltransferase 5 acc. no. C5DYK5</fullName>
    </submittedName>
</protein>
<accession>U4KWK7</accession>
<dbReference type="GO" id="GO:0032259">
    <property type="term" value="P:methylation"/>
    <property type="evidence" value="ECO:0007669"/>
    <property type="project" value="UniProtKB-KW"/>
</dbReference>
<feature type="compositionally biased region" description="Basic residues" evidence="1">
    <location>
        <begin position="155"/>
        <end position="164"/>
    </location>
</feature>
<dbReference type="STRING" id="1076935.U4KWK7"/>
<dbReference type="InterPro" id="IPR019410">
    <property type="entry name" value="Methyltransf_16"/>
</dbReference>
<organism evidence="2 3">
    <name type="scientific">Pyronema omphalodes (strain CBS 100304)</name>
    <name type="common">Pyronema confluens</name>
    <dbReference type="NCBI Taxonomy" id="1076935"/>
    <lineage>
        <taxon>Eukaryota</taxon>
        <taxon>Fungi</taxon>
        <taxon>Dikarya</taxon>
        <taxon>Ascomycota</taxon>
        <taxon>Pezizomycotina</taxon>
        <taxon>Pezizomycetes</taxon>
        <taxon>Pezizales</taxon>
        <taxon>Pyronemataceae</taxon>
        <taxon>Pyronema</taxon>
    </lineage>
</organism>
<evidence type="ECO:0000313" key="2">
    <source>
        <dbReference type="EMBL" id="CCX05882.1"/>
    </source>
</evidence>
<dbReference type="eggNOG" id="KOG1018">
    <property type="taxonomic scope" value="Eukaryota"/>
</dbReference>
<dbReference type="PANTHER" id="PTHR14614:SF109">
    <property type="entry name" value="RIBOSOMAL LYSINE N-METHYLTRANSFERASE 5"/>
    <property type="match status" value="1"/>
</dbReference>
<evidence type="ECO:0000313" key="3">
    <source>
        <dbReference type="Proteomes" id="UP000018144"/>
    </source>
</evidence>
<sequence>MPAPTVVPGEFFIPVEDAYEETMDLASLCSGRSRSLGMHSPTAASVTLEIPPFTLTIQQSPTLLNAKLASGTTGAVLWNLTPRFARWLVSSPHARALIPETAKVLELGCGATSVLAATLGRTVAGYVQSDMGYTLKLAEGNLEENLKENGTGANSRKKGGKWKKGPGGSSSSSQPGINRGEGIKSIVLDWQEDEVASHPEIKKLAGEDGLTAVIACDCVYNEVLVPPFLDTVEAAARLGEGKAIVMVATEIRSPDVQEVFLEGFMKRFEVYRVNDRYLGDEMKVEDGIVIHVGVLRD</sequence>
<proteinExistence type="predicted"/>
<evidence type="ECO:0000256" key="1">
    <source>
        <dbReference type="SAM" id="MobiDB-lite"/>
    </source>
</evidence>
<dbReference type="GO" id="GO:0032991">
    <property type="term" value="C:protein-containing complex"/>
    <property type="evidence" value="ECO:0007669"/>
    <property type="project" value="TreeGrafter"/>
</dbReference>
<keyword evidence="2" id="KW-0489">Methyltransferase</keyword>
<dbReference type="EMBL" id="HF935274">
    <property type="protein sequence ID" value="CCX05882.1"/>
    <property type="molecule type" value="Genomic_DNA"/>
</dbReference>
<dbReference type="GO" id="GO:0008757">
    <property type="term" value="F:S-adenosylmethionine-dependent methyltransferase activity"/>
    <property type="evidence" value="ECO:0007669"/>
    <property type="project" value="UniProtKB-ARBA"/>
</dbReference>
<reference evidence="2 3" key="1">
    <citation type="journal article" date="2013" name="PLoS Genet.">
        <title>The genome and development-dependent transcriptomes of Pyronema confluens: a window into fungal evolution.</title>
        <authorList>
            <person name="Traeger S."/>
            <person name="Altegoer F."/>
            <person name="Freitag M."/>
            <person name="Gabaldon T."/>
            <person name="Kempken F."/>
            <person name="Kumar A."/>
            <person name="Marcet-Houben M."/>
            <person name="Poggeler S."/>
            <person name="Stajich J.E."/>
            <person name="Nowrousian M."/>
        </authorList>
    </citation>
    <scope>NUCLEOTIDE SEQUENCE [LARGE SCALE GENOMIC DNA]</scope>
    <source>
        <strain evidence="3">CBS 100304</strain>
        <tissue evidence="2">Vegetative mycelium</tissue>
    </source>
</reference>
<dbReference type="InterPro" id="IPR029063">
    <property type="entry name" value="SAM-dependent_MTases_sf"/>
</dbReference>
<dbReference type="AlphaFoldDB" id="U4KWK7"/>
<gene>
    <name evidence="2" type="ORF">PCON_05469</name>
</gene>
<dbReference type="Proteomes" id="UP000018144">
    <property type="component" value="Unassembled WGS sequence"/>
</dbReference>
<feature type="region of interest" description="Disordered" evidence="1">
    <location>
        <begin position="146"/>
        <end position="180"/>
    </location>
</feature>
<dbReference type="OMA" id="ACDTIYN"/>
<dbReference type="PANTHER" id="PTHR14614">
    <property type="entry name" value="HEPATOCELLULAR CARCINOMA-ASSOCIATED ANTIGEN"/>
    <property type="match status" value="1"/>
</dbReference>
<dbReference type="OrthoDB" id="2529286at2759"/>
<keyword evidence="3" id="KW-1185">Reference proteome</keyword>
<dbReference type="GO" id="GO:0005829">
    <property type="term" value="C:cytosol"/>
    <property type="evidence" value="ECO:0007669"/>
    <property type="project" value="TreeGrafter"/>
</dbReference>